<evidence type="ECO:0000256" key="1">
    <source>
        <dbReference type="SAM" id="MobiDB-lite"/>
    </source>
</evidence>
<comment type="caution">
    <text evidence="3">The sequence shown here is derived from an EMBL/GenBank/DDBJ whole genome shotgun (WGS) entry which is preliminary data.</text>
</comment>
<reference evidence="3 4" key="1">
    <citation type="submission" date="2023-10" db="EMBL/GenBank/DDBJ databases">
        <title>Paenibacillus strain PFR10 Genome sequencing and assembly.</title>
        <authorList>
            <person name="Kim I."/>
        </authorList>
    </citation>
    <scope>NUCLEOTIDE SEQUENCE [LARGE SCALE GENOMIC DNA]</scope>
    <source>
        <strain evidence="3 4">PFR10</strain>
    </source>
</reference>
<feature type="compositionally biased region" description="Low complexity" evidence="1">
    <location>
        <begin position="424"/>
        <end position="443"/>
    </location>
</feature>
<feature type="chain" id="PRO_5046079253" evidence="2">
    <location>
        <begin position="35"/>
        <end position="724"/>
    </location>
</feature>
<dbReference type="Proteomes" id="UP001260980">
    <property type="component" value="Unassembled WGS sequence"/>
</dbReference>
<organism evidence="3 4">
    <name type="scientific">Paenibacillus violae</name>
    <dbReference type="NCBI Taxonomy" id="3077234"/>
    <lineage>
        <taxon>Bacteria</taxon>
        <taxon>Bacillati</taxon>
        <taxon>Bacillota</taxon>
        <taxon>Bacilli</taxon>
        <taxon>Bacillales</taxon>
        <taxon>Paenibacillaceae</taxon>
        <taxon>Paenibacillus</taxon>
    </lineage>
</organism>
<evidence type="ECO:0000256" key="2">
    <source>
        <dbReference type="SAM" id="SignalP"/>
    </source>
</evidence>
<proteinExistence type="predicted"/>
<keyword evidence="2" id="KW-0732">Signal</keyword>
<sequence length="724" mass="77275">MKQHLKMKRLLSRSALMLTAASFLTLPLATSAFAGKEGVFLSDSVYFTLDKVSLSSGADDGSLRFSLGLNNNSASPVDFNNYGVKVMDTNGVSYTAKLSEKVNGRVQAGETGTFKFSSEIPANLTPGQLKVDIFEWNYNTMHDIGALSVEAAMDEAGQTVVQQTVINLQEVDTTFADDALVTAQLGNSYRVYKDGAWLVYTDLTLENLSNTTLKLPDALELNLQDAKGLTYVAQFISGSGQTLLPQQPVKTTIQTAVPASLDANGLSLLFSPKGKVKTTVLGSLNVAKSFVIGKIGDSSQYPDADLEGLHINTTWAAASRQSDGLHLQANVTLTNKSDGIVTIPNLSASFQALRGSVAVTSSDNAVRTSYLSPNESTTFRFSGILPAGLSTDALQLVVSEKQGTSNNSTQTNTGTGTDTGTGTGSSDTGNTTNTGNTGSSGNSKTASLPVSITTLAGAGQGGEDSSYTAAEDYTLGTPFKLTSNTLIDSNIDVSLVELGMSENTDFGFKTIVAKYKLTNKGTTSLNLPDFQTDLTNVEGYTYSGARQSTVAKTIAPNTSYVLNYSYMVPGTETADKLALNLYDANRLAIGSYKTAVQPVPTTGAVSLYPFSIAINDYRVSATYSKDQSYAYRLRLDLDVKRQEQVITDANFSSLVFEVVDSEDRLLSTKTMSFVGQDKIMSGIQFIDFGSIKSEQLNTNVKINLYEVVTTPNGDAKRLVKTLIM</sequence>
<name>A0ABU3R760_9BACL</name>
<protein>
    <submittedName>
        <fullName evidence="3">Uncharacterized protein</fullName>
    </submittedName>
</protein>
<keyword evidence="4" id="KW-1185">Reference proteome</keyword>
<feature type="region of interest" description="Disordered" evidence="1">
    <location>
        <begin position="401"/>
        <end position="447"/>
    </location>
</feature>
<feature type="compositionally biased region" description="Low complexity" evidence="1">
    <location>
        <begin position="402"/>
        <end position="416"/>
    </location>
</feature>
<feature type="signal peptide" evidence="2">
    <location>
        <begin position="1"/>
        <end position="34"/>
    </location>
</feature>
<dbReference type="RefSeq" id="WP_315949436.1">
    <property type="nucleotide sequence ID" value="NZ_JAWCUD010000001.1"/>
</dbReference>
<evidence type="ECO:0000313" key="3">
    <source>
        <dbReference type="EMBL" id="MDU0200100.1"/>
    </source>
</evidence>
<gene>
    <name evidence="3" type="ORF">RQP52_03310</name>
</gene>
<accession>A0ABU3R760</accession>
<evidence type="ECO:0000313" key="4">
    <source>
        <dbReference type="Proteomes" id="UP001260980"/>
    </source>
</evidence>
<dbReference type="EMBL" id="JAWCUD010000001">
    <property type="protein sequence ID" value="MDU0200100.1"/>
    <property type="molecule type" value="Genomic_DNA"/>
</dbReference>